<reference evidence="4" key="2">
    <citation type="submission" date="2025-09" db="UniProtKB">
        <authorList>
            <consortium name="Ensembl"/>
        </authorList>
    </citation>
    <scope>IDENTIFICATION</scope>
</reference>
<dbReference type="OMA" id="CTRPSVD"/>
<accession>A0A670ZED4</accession>
<evidence type="ECO:0000259" key="3">
    <source>
        <dbReference type="Pfam" id="PF00079"/>
    </source>
</evidence>
<dbReference type="Gene3D" id="3.30.497.10">
    <property type="entry name" value="Antithrombin, subunit I, domain 2"/>
    <property type="match status" value="1"/>
</dbReference>
<dbReference type="InterPro" id="IPR000215">
    <property type="entry name" value="Serpin_fam"/>
</dbReference>
<organism evidence="4 5">
    <name type="scientific">Pseudonaja textilis</name>
    <name type="common">Eastern brown snake</name>
    <dbReference type="NCBI Taxonomy" id="8673"/>
    <lineage>
        <taxon>Eukaryota</taxon>
        <taxon>Metazoa</taxon>
        <taxon>Chordata</taxon>
        <taxon>Craniata</taxon>
        <taxon>Vertebrata</taxon>
        <taxon>Euteleostomi</taxon>
        <taxon>Lepidosauria</taxon>
        <taxon>Squamata</taxon>
        <taxon>Bifurcata</taxon>
        <taxon>Unidentata</taxon>
        <taxon>Episquamata</taxon>
        <taxon>Toxicofera</taxon>
        <taxon>Serpentes</taxon>
        <taxon>Colubroidea</taxon>
        <taxon>Elapidae</taxon>
        <taxon>Hydrophiinae</taxon>
        <taxon>Pseudonaja</taxon>
    </lineage>
</organism>
<dbReference type="PANTHER" id="PTHR11461">
    <property type="entry name" value="SERINE PROTEASE INHIBITOR, SERPIN"/>
    <property type="match status" value="1"/>
</dbReference>
<keyword evidence="5" id="KW-1185">Reference proteome</keyword>
<dbReference type="Pfam" id="PF00079">
    <property type="entry name" value="Serpin"/>
    <property type="match status" value="1"/>
</dbReference>
<reference evidence="4" key="1">
    <citation type="submission" date="2025-08" db="UniProtKB">
        <authorList>
            <consortium name="Ensembl"/>
        </authorList>
    </citation>
    <scope>IDENTIFICATION</scope>
</reference>
<dbReference type="AlphaFoldDB" id="A0A670ZED4"/>
<sequence>MESLSAANTTFALNLFKKLSANDPTKNLVFSPLSISSAMLMVSLGAKDNTEAQMSKVYKDTFYQNEKGGWLGGGP</sequence>
<protein>
    <recommendedName>
        <fullName evidence="3">Serpin domain-containing protein</fullName>
    </recommendedName>
</protein>
<dbReference type="InterPro" id="IPR023796">
    <property type="entry name" value="Serpin_dom"/>
</dbReference>
<dbReference type="Proteomes" id="UP000472273">
    <property type="component" value="Unplaced"/>
</dbReference>
<feature type="domain" description="Serpin" evidence="3">
    <location>
        <begin position="7"/>
        <end position="57"/>
    </location>
</feature>
<dbReference type="SUPFAM" id="SSF56574">
    <property type="entry name" value="Serpins"/>
    <property type="match status" value="1"/>
</dbReference>
<keyword evidence="1" id="KW-0646">Protease inhibitor</keyword>
<name>A0A670ZED4_PSETE</name>
<dbReference type="GeneTree" id="ENSGT00990000204292"/>
<dbReference type="GO" id="GO:0004867">
    <property type="term" value="F:serine-type endopeptidase inhibitor activity"/>
    <property type="evidence" value="ECO:0007669"/>
    <property type="project" value="UniProtKB-KW"/>
</dbReference>
<evidence type="ECO:0000256" key="2">
    <source>
        <dbReference type="ARBA" id="ARBA00022900"/>
    </source>
</evidence>
<dbReference type="GO" id="GO:0005615">
    <property type="term" value="C:extracellular space"/>
    <property type="evidence" value="ECO:0007669"/>
    <property type="project" value="InterPro"/>
</dbReference>
<evidence type="ECO:0000313" key="5">
    <source>
        <dbReference type="Proteomes" id="UP000472273"/>
    </source>
</evidence>
<keyword evidence="2" id="KW-0722">Serine protease inhibitor</keyword>
<evidence type="ECO:0000313" key="4">
    <source>
        <dbReference type="Ensembl" id="ENSPTXP00000019721.1"/>
    </source>
</evidence>
<proteinExistence type="predicted"/>
<dbReference type="Ensembl" id="ENSPTXT00000020322.1">
    <property type="protein sequence ID" value="ENSPTXP00000019721.1"/>
    <property type="gene ID" value="ENSPTXG00000013642.1"/>
</dbReference>
<dbReference type="InterPro" id="IPR042178">
    <property type="entry name" value="Serpin_sf_1"/>
</dbReference>
<dbReference type="PANTHER" id="PTHR11461:SF204">
    <property type="entry name" value="SERPIN B6"/>
    <property type="match status" value="1"/>
</dbReference>
<dbReference type="InterPro" id="IPR036186">
    <property type="entry name" value="Serpin_sf"/>
</dbReference>
<evidence type="ECO:0000256" key="1">
    <source>
        <dbReference type="ARBA" id="ARBA00022690"/>
    </source>
</evidence>